<sequence length="586" mass="62836">MEQLTFETLSKRYGNFYVPRFTVTVGGEELTEATGVVSGLTVDSKVGTAAEFTFTLTPHYDHEHNAFQQFEQRDGLLWDTGRFEALDFDSLRVGTPVTVHVGYGDAQTPLVNGQIASVKPSFPESGTPTITVRGYDSLRTLADRQTTDVNLKETSVADVVSELATKRGFDAVTVEPSPAVNELRPKIQRTAEQDDFEFLTELADDIGYELHVSCTERGDVLSFRPVDSEGDQPMVALRYGESLRSFAVEENGTGQPETVEVHGFDAKNRTEVKASARNEDDTVAGQTEGSRVLCRPVRTKGEADTAVRAEAARLKHAQRRGSGTALGLPELCAGTTILVAGVAPYNGAYYVESVTHSIDTSGYTTRFRFGAGDGANERAERANRGRRQMGVTVGLVTDNEDPEGLGRVRVTTTCLGDDVSHWAPIAVPMAGAERGTYFLPEPDEEVLVAFQDGDVEFPFVVGSLWNLEEKPPASNDDGKNDVRLVRSRSGHELRFDDGDDGAVEITSAGGNRIRLSDESGSETVTIADASGENTIEIATSDGAVSIGGAAKVALSAPMLELAADGNIDVQAGGVLTLKGSLVNINS</sequence>
<dbReference type="EMBL" id="FOYS01000005">
    <property type="protein sequence ID" value="SFR65155.1"/>
    <property type="molecule type" value="Genomic_DNA"/>
</dbReference>
<proteinExistence type="predicted"/>
<dbReference type="OrthoDB" id="147080at2157"/>
<dbReference type="Pfam" id="PF05954">
    <property type="entry name" value="Phage_GPD"/>
    <property type="match status" value="1"/>
</dbReference>
<name>A0A1I6IEG3_9EURY</name>
<dbReference type="InterPro" id="IPR037026">
    <property type="entry name" value="Vgr_OB-fold_dom_sf"/>
</dbReference>
<gene>
    <name evidence="2" type="ORF">SAMN04488124_3150</name>
</gene>
<protein>
    <submittedName>
        <fullName evidence="2">Uncharacterized conserved protein, implicated in type VI secretion and phage assembly</fullName>
    </submittedName>
</protein>
<dbReference type="STRING" id="555875.SAMN04488124_3150"/>
<evidence type="ECO:0000313" key="2">
    <source>
        <dbReference type="EMBL" id="SFR65155.1"/>
    </source>
</evidence>
<evidence type="ECO:0000313" key="3">
    <source>
        <dbReference type="Proteomes" id="UP000243250"/>
    </source>
</evidence>
<dbReference type="Gene3D" id="2.40.50.230">
    <property type="entry name" value="Gp5 N-terminal domain"/>
    <property type="match status" value="1"/>
</dbReference>
<dbReference type="InterPro" id="IPR006531">
    <property type="entry name" value="Gp5/Vgr_OB"/>
</dbReference>
<dbReference type="SUPFAM" id="SSF69255">
    <property type="entry name" value="gp5 N-terminal domain-like"/>
    <property type="match status" value="1"/>
</dbReference>
<dbReference type="SUPFAM" id="SSF69279">
    <property type="entry name" value="Phage tail proteins"/>
    <property type="match status" value="1"/>
</dbReference>
<organism evidence="2 3">
    <name type="scientific">Halogeometricum limi</name>
    <dbReference type="NCBI Taxonomy" id="555875"/>
    <lineage>
        <taxon>Archaea</taxon>
        <taxon>Methanobacteriati</taxon>
        <taxon>Methanobacteriota</taxon>
        <taxon>Stenosarchaea group</taxon>
        <taxon>Halobacteria</taxon>
        <taxon>Halobacteriales</taxon>
        <taxon>Haloferacaceae</taxon>
        <taxon>Halogeometricum</taxon>
    </lineage>
</organism>
<dbReference type="RefSeq" id="WP_089882683.1">
    <property type="nucleotide sequence ID" value="NZ_FOYS01000005.1"/>
</dbReference>
<dbReference type="AlphaFoldDB" id="A0A1I6IEG3"/>
<dbReference type="Proteomes" id="UP000243250">
    <property type="component" value="Unassembled WGS sequence"/>
</dbReference>
<keyword evidence="3" id="KW-1185">Reference proteome</keyword>
<accession>A0A1I6IEG3</accession>
<dbReference type="SUPFAM" id="SSF69349">
    <property type="entry name" value="Phage fibre proteins"/>
    <property type="match status" value="1"/>
</dbReference>
<feature type="domain" description="Gp5/Type VI secretion system Vgr protein OB-fold" evidence="1">
    <location>
        <begin position="393"/>
        <end position="465"/>
    </location>
</feature>
<dbReference type="Pfam" id="PF04717">
    <property type="entry name" value="Phage_base_V"/>
    <property type="match status" value="1"/>
</dbReference>
<reference evidence="3" key="1">
    <citation type="submission" date="2016-10" db="EMBL/GenBank/DDBJ databases">
        <authorList>
            <person name="Varghese N."/>
            <person name="Submissions S."/>
        </authorList>
    </citation>
    <scope>NUCLEOTIDE SEQUENCE [LARGE SCALE GENOMIC DNA]</scope>
    <source>
        <strain evidence="3">CGMCC 1.8711</strain>
    </source>
</reference>
<evidence type="ECO:0000259" key="1">
    <source>
        <dbReference type="Pfam" id="PF04717"/>
    </source>
</evidence>